<feature type="compositionally biased region" description="Low complexity" evidence="1">
    <location>
        <begin position="75"/>
        <end position="85"/>
    </location>
</feature>
<comment type="caution">
    <text evidence="2">The sequence shown here is derived from an EMBL/GenBank/DDBJ whole genome shotgun (WGS) entry which is preliminary data.</text>
</comment>
<feature type="region of interest" description="Disordered" evidence="1">
    <location>
        <begin position="52"/>
        <end position="93"/>
    </location>
</feature>
<name>A0A8J6CGH1_9ROSI</name>
<evidence type="ECO:0000256" key="1">
    <source>
        <dbReference type="SAM" id="MobiDB-lite"/>
    </source>
</evidence>
<protein>
    <submittedName>
        <fullName evidence="2">Uncharacterized protein</fullName>
    </submittedName>
</protein>
<dbReference type="OrthoDB" id="994996at2759"/>
<evidence type="ECO:0000313" key="3">
    <source>
        <dbReference type="Proteomes" id="UP000701853"/>
    </source>
</evidence>
<dbReference type="AlphaFoldDB" id="A0A8J6CGH1"/>
<sequence length="155" mass="17405">MDVPKSKSLRGRGPQEICTIFSRDGTILPCDRHRDVVKAESFIEFGLRKDKFESSKPKEKSNCGGNHEEDGNENGGNSKNDSNGKPPNGKWKPINRLKGLVKCFFCDGLHMVKDCLKKSALFAIEGDDESDRASMRLGLIVCFVEAKRVERMRRS</sequence>
<accession>A0A8J6CGH1</accession>
<dbReference type="EMBL" id="JAHUZN010000012">
    <property type="protein sequence ID" value="KAG8474172.1"/>
    <property type="molecule type" value="Genomic_DNA"/>
</dbReference>
<evidence type="ECO:0000313" key="2">
    <source>
        <dbReference type="EMBL" id="KAG8474172.1"/>
    </source>
</evidence>
<dbReference type="Proteomes" id="UP000701853">
    <property type="component" value="Chromosome 12"/>
</dbReference>
<gene>
    <name evidence="2" type="ORF">CXB51_034125</name>
</gene>
<feature type="compositionally biased region" description="Basic and acidic residues" evidence="1">
    <location>
        <begin position="52"/>
        <end position="69"/>
    </location>
</feature>
<proteinExistence type="predicted"/>
<organism evidence="2 3">
    <name type="scientific">Gossypium anomalum</name>
    <dbReference type="NCBI Taxonomy" id="47600"/>
    <lineage>
        <taxon>Eukaryota</taxon>
        <taxon>Viridiplantae</taxon>
        <taxon>Streptophyta</taxon>
        <taxon>Embryophyta</taxon>
        <taxon>Tracheophyta</taxon>
        <taxon>Spermatophyta</taxon>
        <taxon>Magnoliopsida</taxon>
        <taxon>eudicotyledons</taxon>
        <taxon>Gunneridae</taxon>
        <taxon>Pentapetalae</taxon>
        <taxon>rosids</taxon>
        <taxon>malvids</taxon>
        <taxon>Malvales</taxon>
        <taxon>Malvaceae</taxon>
        <taxon>Malvoideae</taxon>
        <taxon>Gossypium</taxon>
    </lineage>
</organism>
<reference evidence="2 3" key="1">
    <citation type="journal article" date="2021" name="bioRxiv">
        <title>The Gossypium anomalum genome as a resource for cotton improvement and evolutionary analysis of hybrid incompatibility.</title>
        <authorList>
            <person name="Grover C.E."/>
            <person name="Yuan D."/>
            <person name="Arick M.A."/>
            <person name="Miller E.R."/>
            <person name="Hu G."/>
            <person name="Peterson D.G."/>
            <person name="Wendel J.F."/>
            <person name="Udall J.A."/>
        </authorList>
    </citation>
    <scope>NUCLEOTIDE SEQUENCE [LARGE SCALE GENOMIC DNA]</scope>
    <source>
        <strain evidence="2">JFW-Udall</strain>
        <tissue evidence="2">Leaf</tissue>
    </source>
</reference>
<keyword evidence="3" id="KW-1185">Reference proteome</keyword>